<proteinExistence type="predicted"/>
<dbReference type="Gene3D" id="1.10.510.10">
    <property type="entry name" value="Transferase(Phosphotransferase) domain 1"/>
    <property type="match status" value="1"/>
</dbReference>
<sequence>MDVSNSNYTQSQNVDEEKELNSNLERVRLQYNFNEICYNSNGDFILKFKYDVNGKKLSYGNLLSGKIISKNGIKVIKDIEYELKKGSLRKKSSKFCSIKGYGFSNELQRNILAMPIYIDYISGIRHRELRSKNEYRAIFKGMLSALSYLHNAGFVHGNLNGKSFWYDRQPIGIERDEETTKTVLCVRLCDIDQVCRWNKNDYLNNLEKKDSELKKIYEERMKKKNYNFAYCSLKQHVENHRSMKGDLESWFYLCIVAMDKLLGWKDLTRDEESAYLEKLNVRKATYSKYTKIGIIFSEIINIIDNMNENEIPDHNKILEMVDLSFKYDEDIMKNFNITKNIETTTFMEMALEYRLRLKNFNNYNDRKMDEIEEEIASIEKRTDGCNNKTVTKNNTAIGLPSKVNIKKFINTKSEKKKNKNIFESIKQRISKFF</sequence>
<reference evidence="2" key="1">
    <citation type="submission" date="2017-02" db="UniProtKB">
        <authorList>
            <consortium name="WormBaseParasite"/>
        </authorList>
    </citation>
    <scope>IDENTIFICATION</scope>
</reference>
<dbReference type="SUPFAM" id="SSF56112">
    <property type="entry name" value="Protein kinase-like (PK-like)"/>
    <property type="match status" value="1"/>
</dbReference>
<dbReference type="Proteomes" id="UP000038045">
    <property type="component" value="Unplaced"/>
</dbReference>
<name>A0A0N4ZMY4_PARTI</name>
<dbReference type="InterPro" id="IPR011009">
    <property type="entry name" value="Kinase-like_dom_sf"/>
</dbReference>
<evidence type="ECO:0000313" key="1">
    <source>
        <dbReference type="Proteomes" id="UP000038045"/>
    </source>
</evidence>
<dbReference type="AlphaFoldDB" id="A0A0N4ZMY4"/>
<organism evidence="1 2">
    <name type="scientific">Parastrongyloides trichosuri</name>
    <name type="common">Possum-specific nematode worm</name>
    <dbReference type="NCBI Taxonomy" id="131310"/>
    <lineage>
        <taxon>Eukaryota</taxon>
        <taxon>Metazoa</taxon>
        <taxon>Ecdysozoa</taxon>
        <taxon>Nematoda</taxon>
        <taxon>Chromadorea</taxon>
        <taxon>Rhabditida</taxon>
        <taxon>Tylenchina</taxon>
        <taxon>Panagrolaimomorpha</taxon>
        <taxon>Strongyloidoidea</taxon>
        <taxon>Strongyloididae</taxon>
        <taxon>Parastrongyloides</taxon>
    </lineage>
</organism>
<evidence type="ECO:0000313" key="2">
    <source>
        <dbReference type="WBParaSite" id="PTRK_0000990100.1"/>
    </source>
</evidence>
<dbReference type="WBParaSite" id="PTRK_0000990100.1">
    <property type="protein sequence ID" value="PTRK_0000990100.1"/>
    <property type="gene ID" value="PTRK_0000990100"/>
</dbReference>
<accession>A0A0N4ZMY4</accession>
<keyword evidence="1" id="KW-1185">Reference proteome</keyword>
<dbReference type="InterPro" id="IPR050235">
    <property type="entry name" value="CK1_Ser-Thr_kinase"/>
</dbReference>
<protein>
    <submittedName>
        <fullName evidence="2">Protein kinase domain-containing protein</fullName>
    </submittedName>
</protein>
<dbReference type="STRING" id="131310.A0A0N4ZMY4"/>
<dbReference type="PANTHER" id="PTHR11909">
    <property type="entry name" value="CASEIN KINASE-RELATED"/>
    <property type="match status" value="1"/>
</dbReference>